<protein>
    <submittedName>
        <fullName evidence="1">Uncharacterized protein</fullName>
    </submittedName>
</protein>
<dbReference type="GeneID" id="85357707"/>
<sequence>MALSLNADEATDAVLSLLGLPDAGTWATTTNSITYTNWAHLPEWIEKVLDVSWCVIYGRVSVGEGSAHSLWYLKHNGLSADPSVQLTVSVHVETRANGDGMLDMAASKQAVRRRLAEVIDSTDFLIERVWTRGDLSEFGEYSVQFAGGGGWVVAAGQTVIEIYDDNYMLTSETFERYARKLLEHTIRRDSPPLTILNIKRGPMLSLTRTDDNHNLRPRRIKVCSVDPKFYLWFELDKPVIAARATVKGSAPAISSGTWVVEKGVSVRTVKLEFTIARLGHHVEEVHAYFAESETMVSRSQTFEIEVVHTQQTP</sequence>
<comment type="caution">
    <text evidence="1">The sequence shown here is derived from an EMBL/GenBank/DDBJ whole genome shotgun (WGS) entry which is preliminary data.</text>
</comment>
<organism evidence="1 2">
    <name type="scientific">Armillaria tabescens</name>
    <name type="common">Ringless honey mushroom</name>
    <name type="synonym">Agaricus tabescens</name>
    <dbReference type="NCBI Taxonomy" id="1929756"/>
    <lineage>
        <taxon>Eukaryota</taxon>
        <taxon>Fungi</taxon>
        <taxon>Dikarya</taxon>
        <taxon>Basidiomycota</taxon>
        <taxon>Agaricomycotina</taxon>
        <taxon>Agaricomycetes</taxon>
        <taxon>Agaricomycetidae</taxon>
        <taxon>Agaricales</taxon>
        <taxon>Marasmiineae</taxon>
        <taxon>Physalacriaceae</taxon>
        <taxon>Desarmillaria</taxon>
    </lineage>
</organism>
<evidence type="ECO:0000313" key="1">
    <source>
        <dbReference type="EMBL" id="KAK0447915.1"/>
    </source>
</evidence>
<dbReference type="RefSeq" id="XP_060326330.1">
    <property type="nucleotide sequence ID" value="XM_060474159.1"/>
</dbReference>
<keyword evidence="2" id="KW-1185">Reference proteome</keyword>
<dbReference type="EMBL" id="JAUEPS010000043">
    <property type="protein sequence ID" value="KAK0447915.1"/>
    <property type="molecule type" value="Genomic_DNA"/>
</dbReference>
<gene>
    <name evidence="1" type="ORF">EV420DRAFT_1568217</name>
</gene>
<dbReference type="Proteomes" id="UP001175211">
    <property type="component" value="Unassembled WGS sequence"/>
</dbReference>
<name>A0AA39JU18_ARMTA</name>
<dbReference type="AlphaFoldDB" id="A0AA39JU18"/>
<evidence type="ECO:0000313" key="2">
    <source>
        <dbReference type="Proteomes" id="UP001175211"/>
    </source>
</evidence>
<accession>A0AA39JU18</accession>
<proteinExistence type="predicted"/>
<reference evidence="1" key="1">
    <citation type="submission" date="2023-06" db="EMBL/GenBank/DDBJ databases">
        <authorList>
            <consortium name="Lawrence Berkeley National Laboratory"/>
            <person name="Ahrendt S."/>
            <person name="Sahu N."/>
            <person name="Indic B."/>
            <person name="Wong-Bajracharya J."/>
            <person name="Merenyi Z."/>
            <person name="Ke H.-M."/>
            <person name="Monk M."/>
            <person name="Kocsube S."/>
            <person name="Drula E."/>
            <person name="Lipzen A."/>
            <person name="Balint B."/>
            <person name="Henrissat B."/>
            <person name="Andreopoulos B."/>
            <person name="Martin F.M."/>
            <person name="Harder C.B."/>
            <person name="Rigling D."/>
            <person name="Ford K.L."/>
            <person name="Foster G.D."/>
            <person name="Pangilinan J."/>
            <person name="Papanicolaou A."/>
            <person name="Barry K."/>
            <person name="LaButti K."/>
            <person name="Viragh M."/>
            <person name="Koriabine M."/>
            <person name="Yan M."/>
            <person name="Riley R."/>
            <person name="Champramary S."/>
            <person name="Plett K.L."/>
            <person name="Tsai I.J."/>
            <person name="Slot J."/>
            <person name="Sipos G."/>
            <person name="Plett J."/>
            <person name="Nagy L.G."/>
            <person name="Grigoriev I.V."/>
        </authorList>
    </citation>
    <scope>NUCLEOTIDE SEQUENCE</scope>
    <source>
        <strain evidence="1">CCBAS 213</strain>
    </source>
</reference>